<feature type="compositionally biased region" description="Basic and acidic residues" evidence="1">
    <location>
        <begin position="379"/>
        <end position="400"/>
    </location>
</feature>
<dbReference type="EMBL" id="RSCD01000003">
    <property type="protein sequence ID" value="RSH93844.1"/>
    <property type="molecule type" value="Genomic_DNA"/>
</dbReference>
<name>A0A427YRU0_9TREE</name>
<feature type="region of interest" description="Disordered" evidence="1">
    <location>
        <begin position="1"/>
        <end position="74"/>
    </location>
</feature>
<dbReference type="OrthoDB" id="2450055at2759"/>
<dbReference type="Proteomes" id="UP000279259">
    <property type="component" value="Unassembled WGS sequence"/>
</dbReference>
<feature type="region of interest" description="Disordered" evidence="1">
    <location>
        <begin position="709"/>
        <end position="776"/>
    </location>
</feature>
<feature type="compositionally biased region" description="Polar residues" evidence="1">
    <location>
        <begin position="444"/>
        <end position="453"/>
    </location>
</feature>
<dbReference type="STRING" id="1890683.A0A427YRU0"/>
<accession>A0A427YRU0</accession>
<gene>
    <name evidence="2" type="ORF">EHS25_006493</name>
</gene>
<feature type="compositionally biased region" description="Gly residues" evidence="1">
    <location>
        <begin position="41"/>
        <end position="50"/>
    </location>
</feature>
<proteinExistence type="predicted"/>
<reference evidence="2 3" key="1">
    <citation type="submission" date="2018-11" db="EMBL/GenBank/DDBJ databases">
        <title>Genome sequence of Saitozyma podzolica DSM 27192.</title>
        <authorList>
            <person name="Aliyu H."/>
            <person name="Gorte O."/>
            <person name="Ochsenreither K."/>
        </authorList>
    </citation>
    <scope>NUCLEOTIDE SEQUENCE [LARGE SCALE GENOMIC DNA]</scope>
    <source>
        <strain evidence="2 3">DSM 27192</strain>
    </source>
</reference>
<feature type="compositionally biased region" description="Polar residues" evidence="1">
    <location>
        <begin position="366"/>
        <end position="378"/>
    </location>
</feature>
<feature type="compositionally biased region" description="Low complexity" evidence="1">
    <location>
        <begin position="486"/>
        <end position="514"/>
    </location>
</feature>
<evidence type="ECO:0000313" key="2">
    <source>
        <dbReference type="EMBL" id="RSH93844.1"/>
    </source>
</evidence>
<keyword evidence="3" id="KW-1185">Reference proteome</keyword>
<organism evidence="2 3">
    <name type="scientific">Saitozyma podzolica</name>
    <dbReference type="NCBI Taxonomy" id="1890683"/>
    <lineage>
        <taxon>Eukaryota</taxon>
        <taxon>Fungi</taxon>
        <taxon>Dikarya</taxon>
        <taxon>Basidiomycota</taxon>
        <taxon>Agaricomycotina</taxon>
        <taxon>Tremellomycetes</taxon>
        <taxon>Tremellales</taxon>
        <taxon>Trimorphomycetaceae</taxon>
        <taxon>Saitozyma</taxon>
    </lineage>
</organism>
<sequence length="776" mass="82801">MAPSFTLRKSSSPSRANLTLPLPSASSPLASPSSSVSSLGPQGGGGGGGRSPTTPLRDASPGYFPPPNRPPPALVSREEAFKTVKAMEEVLDGWNEYRLAITNLGKTGRKLAGALKDLVGCMDKTNVSAQTMRPTSAMLDSISDLTLKLSKKIDREYDDANADASKYFTLLAKESRSHEAYLGAMGKKHDKAEKAYRKAAKGLAETATAHAGLVQLKDTLSMDITRANHDHMSLLGSKQSTLLLRLASSSGALAGNLLSFFSDGLRKSGTAYRDVEYFRALADIQWQSALPDPLDDATEEKRRDELRLLKARVALGELDLVGEKVWAGLAPPAKRSDLSPVERTGEKGKISPPQIVAATRPAVNHAQVSDTPKEQTTPADEKAQVEESAHAPQRSDEKAPPKASPPTTAAPPASDPLGSKPPANPPADSALSTQPAQGEPRPALTTQSQSQARNGHLPPGAGQPPREAPRETAYHAHPTSTSDPGSHTSPTWLSSSSRTVTSSTAVSSLTSASSPLEHYEVLRPWGDAPPKSAHEGYVQPSGHARAREDEWEVPAPGGYPARLNQMYEDPRLSVDRGMDGPRPSHTARASSMAANVSVPGVKRSVSQIAADMEARDASARESEWAAHALHSSDGRFVRGCGICRAEYERMTRPGREIAQDAQDDSQAQAQIQAQAQYRIRNEERGSRRVTMPPSYASAGNLVSVGQHGTGIGAGGYAPPPRENLRETRAWQHTPLPPMPTLQSSGRRASYHPGVELVAPRPTRAVGMSPELGEYGR</sequence>
<protein>
    <submittedName>
        <fullName evidence="2">Uncharacterized protein</fullName>
    </submittedName>
</protein>
<comment type="caution">
    <text evidence="2">The sequence shown here is derived from an EMBL/GenBank/DDBJ whole genome shotgun (WGS) entry which is preliminary data.</text>
</comment>
<feature type="compositionally biased region" description="Polar residues" evidence="1">
    <location>
        <begin position="7"/>
        <end position="17"/>
    </location>
</feature>
<feature type="compositionally biased region" description="Pro residues" evidence="1">
    <location>
        <begin position="63"/>
        <end position="73"/>
    </location>
</feature>
<dbReference type="AlphaFoldDB" id="A0A427YRU0"/>
<evidence type="ECO:0000256" key="1">
    <source>
        <dbReference type="SAM" id="MobiDB-lite"/>
    </source>
</evidence>
<feature type="region of interest" description="Disordered" evidence="1">
    <location>
        <begin position="332"/>
        <end position="549"/>
    </location>
</feature>
<evidence type="ECO:0000313" key="3">
    <source>
        <dbReference type="Proteomes" id="UP000279259"/>
    </source>
</evidence>
<feature type="compositionally biased region" description="Low complexity" evidence="1">
    <location>
        <begin position="18"/>
        <end position="40"/>
    </location>
</feature>